<dbReference type="InterPro" id="IPR001229">
    <property type="entry name" value="Jacalin-like_lectin_dom"/>
</dbReference>
<dbReference type="InterPro" id="IPR050883">
    <property type="entry name" value="PNGase"/>
</dbReference>
<dbReference type="EMBL" id="CAKKTJ010000326">
    <property type="protein sequence ID" value="CAH0480923.1"/>
    <property type="molecule type" value="Genomic_DNA"/>
</dbReference>
<evidence type="ECO:0000259" key="6">
    <source>
        <dbReference type="PROSITE" id="PS51498"/>
    </source>
</evidence>
<keyword evidence="2" id="KW-0479">Metal-binding</keyword>
<proteinExistence type="inferred from homology"/>
<dbReference type="GO" id="GO:0006516">
    <property type="term" value="P:glycoprotein catabolic process"/>
    <property type="evidence" value="ECO:0007669"/>
    <property type="project" value="TreeGrafter"/>
</dbReference>
<dbReference type="PANTHER" id="PTHR12143:SF19">
    <property type="entry name" value="PEPTIDE-N(4)-(N-ACETYL-BETA-GLUCOSAMINYL)ASPARAGINE AMIDASE"/>
    <property type="match status" value="1"/>
</dbReference>
<feature type="region of interest" description="Disordered" evidence="4">
    <location>
        <begin position="1"/>
        <end position="38"/>
    </location>
</feature>
<dbReference type="InterPro" id="IPR002931">
    <property type="entry name" value="Transglutaminase-like"/>
</dbReference>
<reference evidence="7" key="1">
    <citation type="submission" date="2021-11" db="EMBL/GenBank/DDBJ databases">
        <authorList>
            <person name="Islam A."/>
            <person name="Islam S."/>
            <person name="Flora M.S."/>
            <person name="Rahman M."/>
            <person name="Ziaur R.M."/>
            <person name="Epstein J.H."/>
            <person name="Hassan M."/>
            <person name="Klassen M."/>
            <person name="Woodard K."/>
            <person name="Webb A."/>
            <person name="Webby R.J."/>
            <person name="El Zowalaty M.E."/>
        </authorList>
    </citation>
    <scope>NUCLEOTIDE SEQUENCE</scope>
    <source>
        <strain evidence="7">Pbs3</strain>
    </source>
</reference>
<dbReference type="Gene3D" id="3.30.70.100">
    <property type="match status" value="1"/>
</dbReference>
<dbReference type="PROSITE" id="PS50846">
    <property type="entry name" value="HMA_2"/>
    <property type="match status" value="1"/>
</dbReference>
<dbReference type="Pfam" id="PF01841">
    <property type="entry name" value="Transglut_core"/>
    <property type="match status" value="1"/>
</dbReference>
<dbReference type="SMART" id="SM00460">
    <property type="entry name" value="TGc"/>
    <property type="match status" value="1"/>
</dbReference>
<dbReference type="CDD" id="cd00371">
    <property type="entry name" value="HMA"/>
    <property type="match status" value="1"/>
</dbReference>
<dbReference type="SUPFAM" id="SSF54001">
    <property type="entry name" value="Cysteine proteinases"/>
    <property type="match status" value="1"/>
</dbReference>
<evidence type="ECO:0000256" key="4">
    <source>
        <dbReference type="SAM" id="MobiDB-lite"/>
    </source>
</evidence>
<evidence type="ECO:0000256" key="1">
    <source>
        <dbReference type="ARBA" id="ARBA00009390"/>
    </source>
</evidence>
<dbReference type="GO" id="GO:0046872">
    <property type="term" value="F:metal ion binding"/>
    <property type="evidence" value="ECO:0007669"/>
    <property type="project" value="UniProtKB-KW"/>
</dbReference>
<organism evidence="7 8">
    <name type="scientific">Peronospora belbahrii</name>
    <dbReference type="NCBI Taxonomy" id="622444"/>
    <lineage>
        <taxon>Eukaryota</taxon>
        <taxon>Sar</taxon>
        <taxon>Stramenopiles</taxon>
        <taxon>Oomycota</taxon>
        <taxon>Peronosporomycetes</taxon>
        <taxon>Peronosporales</taxon>
        <taxon>Peronosporaceae</taxon>
        <taxon>Peronospora</taxon>
    </lineage>
</organism>
<dbReference type="InterPro" id="IPR038765">
    <property type="entry name" value="Papain-like_cys_pep_sf"/>
</dbReference>
<evidence type="ECO:0000256" key="3">
    <source>
        <dbReference type="ARBA" id="ARBA00022833"/>
    </source>
</evidence>
<evidence type="ECO:0000313" key="8">
    <source>
        <dbReference type="Proteomes" id="UP001160483"/>
    </source>
</evidence>
<dbReference type="PROSITE" id="PS51498">
    <property type="entry name" value="MABP"/>
    <property type="match status" value="1"/>
</dbReference>
<comment type="similarity">
    <text evidence="1">Belongs to the transglutaminase-like superfamily. PNGase family.</text>
</comment>
<dbReference type="SUPFAM" id="SSF51101">
    <property type="entry name" value="Mannose-binding lectins"/>
    <property type="match status" value="1"/>
</dbReference>
<sequence>MRPLNVRGLTATGSTSAALTAPSSSCRKTSGKKRTRRQCSHPDCTKVDAGGGSCVAHGGGRKCSFPGCMKGYQTGGFCRRHGGGARCQVDGCGKVDAGRGMCRGHGGGKRCQIAGCPKADVGGGLCTSHGGGRRCLEPGCTKIDQGGGKCRAHGGARRCRRRNCQQPARGTTGLCTEHGGLRVCSVLSCRRLVRLPNDTGTMCSTCLRSQKQTAIKPTQLELDENYTNSDHTDGSPRSNVMPTTQSMNKSMLSLLPLLSPILVNTRCDGSHIANCLDNGCARSFGGKCNCVNDCACSTPTSLTTPRMAPMLTSGYTITSTASSPCQNICSTTSDVKSVFHTGSTSTSRAIIMSRVVLQIKPYSRSIGVEAIVAILATMSGVRSVHLLPDSSLLSSSAEHESKSRTTAPGECLEVTSSLRLVRVRGEKLLGTGSFLTPLKNLDVAEIDVIEQASMEWTRKEVVLRVPDMMCPGNCGSSVLNAVRVVDGVEAARLRFEHRQVVIRGDMNVDALRAAVQDVGFDSEVDAENPLPRRFRFRVDDMSDVGLNGVKLKEALTAVEGVENIVLLTDRVELLVIAMLLDPTPLVEAGGRVGFKMVELSEEAWGIPVEVVPPPFVSSDYEEANTTGYQQAHNCTSPICSQIGCERYMTNVAHTAALAVGWAVPGCGMYSGGECTCGDSCKLDVARIKKDMTMTVDIVVVYERQEYYVSTQTSLDRKTLFLDLLQCQLFSLMGVMPNEQILVSSRTGEVLCALSKSNVETVALSSTESRPRFFLFSSTNTTSTLPELANDWRQICTKATFGDAAMVQPAFRKIASDGDDPLVNLICGPCFRPVSPMEWNASQMMTSQFISDITVIAGDVDVAPPPGYTKLPVDLNYSASGDYIYLCVKRGGSRALTQIYIRLDPAGAENVPCNVDSVISYKPEKTVKVCSNNGTTGSDGSDTEICIGYDSVQLNMEQLETLAITDIAIVVGDQSVALSEYVKLSRNLNDRATGSLPVYLYYRLVPLGGFACNSGREHSEFGQCLFATRHLIRVKSGLDLEERRLTIAHTTLAAERRRADVNIMEEHYRQHQPGMLKRLQSGLQRAQSYENKTMQEEALKRIPVDKLHERARSNVSPMPLLQDELIKQLLHWFKCEFFTWMDQPHCSVCTYEKARLVRTEGPTTAEEIAGQASRVEVYQCPVCEAFARFPRYNDPVKLLETRTGRCGEWANCFTLCCRAMGFEARYVLDVTDHVWTEVYSEHFKRWLHCDPCEGQLDCPLTYEVGWGKKLSYIFSFGHDEVVDTAKRYTRNWSEMLARRQDVSEKWLETIINQINHGLWEQQNPERVAILSARATAERDELYSRRYVRNSEVKGRVSGSGEWKSHRNETGKQDEVPVSTSVVSSSAITSTFVPIAEVLQDICRNLVVGCQFLECYNPFCCTGRMRLDHTAVQSEVNERAVEAIQVASTLSSTGFSSQSLVILLCPLTSTDLRNFLWKNRPVLYLPLQDVPSTCSDRSVPLLDISGHNNHGDNSQRCGLRKPFKIPNSGPTNDYNDGAGSQRKNGTFGMQLLGGKVLSIISGKSLPPENIVLSFLVRFDLNNALTDKTKDTVSVLAGRIGSSNLLSLVRFGIYWSKLERQFLGELQIENENPETITCTTSLLAFGQYAHVAIEQGKNAVEMYINGTKILVLNGECQLNKSDIIIQGPGSDSPSVAAVISHVALIPAQSSEWTKMFCAGMKTFISATPLKAFGCNGERVGERCYDVIAEAQSGYRVARILMWGNDFFDGLQFAYDKLDNANSAPATVLGSLVGNAHAKRQASQPTVSFGLLPNEIVARMSGRKGAWIDGITLHTNLGRSITCGGKGGDDFEVSTPADSEIRFIAFTIGDHLNDANVFVFQTTSMTCSGFPV</sequence>
<dbReference type="SUPFAM" id="SSF55008">
    <property type="entry name" value="HMA, heavy metal-associated domain"/>
    <property type="match status" value="1"/>
</dbReference>
<gene>
    <name evidence="7" type="ORF">PBS003_LOCUS7534</name>
</gene>
<dbReference type="Proteomes" id="UP001160483">
    <property type="component" value="Unassembled WGS sequence"/>
</dbReference>
<dbReference type="InterPro" id="IPR036163">
    <property type="entry name" value="HMA_dom_sf"/>
</dbReference>
<dbReference type="InterPro" id="IPR023341">
    <property type="entry name" value="MABP"/>
</dbReference>
<name>A0AAU9L5S5_9STRA</name>
<comment type="caution">
    <text evidence="7">The sequence shown here is derived from an EMBL/GenBank/DDBJ whole genome shotgun (WGS) entry which is preliminary data.</text>
</comment>
<accession>A0AAU9L5S5</accession>
<dbReference type="Gene3D" id="2.100.10.30">
    <property type="entry name" value="Jacalin-like lectin domain"/>
    <property type="match status" value="1"/>
</dbReference>
<dbReference type="Gene3D" id="2.100.10.50">
    <property type="match status" value="1"/>
</dbReference>
<dbReference type="Gene3D" id="2.20.25.10">
    <property type="match status" value="1"/>
</dbReference>
<evidence type="ECO:0000313" key="7">
    <source>
        <dbReference type="EMBL" id="CAH0480923.1"/>
    </source>
</evidence>
<evidence type="ECO:0000256" key="2">
    <source>
        <dbReference type="ARBA" id="ARBA00022723"/>
    </source>
</evidence>
<dbReference type="Pfam" id="PF01419">
    <property type="entry name" value="Jacalin"/>
    <property type="match status" value="1"/>
</dbReference>
<dbReference type="Pfam" id="PF24906">
    <property type="entry name" value="Zf_WRKY19"/>
    <property type="match status" value="4"/>
</dbReference>
<feature type="domain" description="MABP" evidence="6">
    <location>
        <begin position="846"/>
        <end position="1005"/>
    </location>
</feature>
<dbReference type="PANTHER" id="PTHR12143">
    <property type="entry name" value="PEPTIDE N-GLYCANASE PNGASE -RELATED"/>
    <property type="match status" value="1"/>
</dbReference>
<dbReference type="GO" id="GO:0005634">
    <property type="term" value="C:nucleus"/>
    <property type="evidence" value="ECO:0007669"/>
    <property type="project" value="TreeGrafter"/>
</dbReference>
<feature type="compositionally biased region" description="Low complexity" evidence="4">
    <location>
        <begin position="8"/>
        <end position="25"/>
    </location>
</feature>
<protein>
    <recommendedName>
        <fullName evidence="9">MABP domain-containing protein</fullName>
    </recommendedName>
</protein>
<evidence type="ECO:0008006" key="9">
    <source>
        <dbReference type="Google" id="ProtNLM"/>
    </source>
</evidence>
<dbReference type="GO" id="GO:0000224">
    <property type="term" value="F:peptide-N4-(N-acetyl-beta-glucosaminyl)asparagine amidase activity"/>
    <property type="evidence" value="ECO:0007669"/>
    <property type="project" value="TreeGrafter"/>
</dbReference>
<dbReference type="Gene3D" id="3.10.620.30">
    <property type="match status" value="1"/>
</dbReference>
<dbReference type="InterPro" id="IPR006121">
    <property type="entry name" value="HMA_dom"/>
</dbReference>
<dbReference type="InterPro" id="IPR036404">
    <property type="entry name" value="Jacalin-like_lectin_dom_sf"/>
</dbReference>
<dbReference type="InterPro" id="IPR056866">
    <property type="entry name" value="Znf_WRKY19"/>
</dbReference>
<feature type="domain" description="HMA" evidence="5">
    <location>
        <begin position="459"/>
        <end position="523"/>
    </location>
</feature>
<evidence type="ECO:0000259" key="5">
    <source>
        <dbReference type="PROSITE" id="PS50846"/>
    </source>
</evidence>
<keyword evidence="3" id="KW-0862">Zinc</keyword>
<feature type="compositionally biased region" description="Basic residues" evidence="4">
    <location>
        <begin position="29"/>
        <end position="38"/>
    </location>
</feature>
<dbReference type="GO" id="GO:0005829">
    <property type="term" value="C:cytosol"/>
    <property type="evidence" value="ECO:0007669"/>
    <property type="project" value="TreeGrafter"/>
</dbReference>